<keyword evidence="3" id="KW-0547">Nucleotide-binding</keyword>
<protein>
    <submittedName>
        <fullName evidence="6">ABC transporter ATP-binding protein</fullName>
    </submittedName>
</protein>
<dbReference type="Gene3D" id="3.40.50.300">
    <property type="entry name" value="P-loop containing nucleotide triphosphate hydrolases"/>
    <property type="match status" value="1"/>
</dbReference>
<evidence type="ECO:0000313" key="6">
    <source>
        <dbReference type="EMBL" id="MBA4613913.1"/>
    </source>
</evidence>
<dbReference type="AlphaFoldDB" id="A0A838Y4N4"/>
<feature type="domain" description="ABC transporter" evidence="5">
    <location>
        <begin position="14"/>
        <end position="240"/>
    </location>
</feature>
<evidence type="ECO:0000256" key="2">
    <source>
        <dbReference type="ARBA" id="ARBA00022448"/>
    </source>
</evidence>
<sequence length="247" mass="27454">MPLTASQIPAKPYATLDDVCLDRGKRAVLREITVSLHEHRIGLVGLNGAGKSTFLRLLNGLVRPDRGTVAVFGHDSVQDAKLLPRLVGMMFQNPDHQIIFPTVLEEVAFAPRQFGASKREAEASARQLLRAHGCEDWAERPVSLLSEGQKQLVCLLAVVVVEPRLLLLDEPFANLDPALRLHFHKLMMQLPQKLVLISHDLDCLNGFDRILWFEGGRIVGDGSPDEILPQFRAHARERAAQLSADML</sequence>
<name>A0A838Y4N4_9HYPH</name>
<comment type="caution">
    <text evidence="6">The sequence shown here is derived from an EMBL/GenBank/DDBJ whole genome shotgun (WGS) entry which is preliminary data.</text>
</comment>
<dbReference type="GO" id="GO:0016887">
    <property type="term" value="F:ATP hydrolysis activity"/>
    <property type="evidence" value="ECO:0007669"/>
    <property type="project" value="InterPro"/>
</dbReference>
<evidence type="ECO:0000256" key="1">
    <source>
        <dbReference type="ARBA" id="ARBA00005417"/>
    </source>
</evidence>
<dbReference type="GO" id="GO:0042626">
    <property type="term" value="F:ATPase-coupled transmembrane transporter activity"/>
    <property type="evidence" value="ECO:0007669"/>
    <property type="project" value="TreeGrafter"/>
</dbReference>
<dbReference type="SMART" id="SM00382">
    <property type="entry name" value="AAA"/>
    <property type="match status" value="1"/>
</dbReference>
<accession>A0A838Y4N4</accession>
<evidence type="ECO:0000256" key="3">
    <source>
        <dbReference type="ARBA" id="ARBA00022741"/>
    </source>
</evidence>
<evidence type="ECO:0000256" key="4">
    <source>
        <dbReference type="ARBA" id="ARBA00022840"/>
    </source>
</evidence>
<reference evidence="6 7" key="1">
    <citation type="submission" date="2020-07" db="EMBL/GenBank/DDBJ databases">
        <authorList>
            <person name="Li M."/>
        </authorList>
    </citation>
    <scope>NUCLEOTIDE SEQUENCE [LARGE SCALE GENOMIC DNA]</scope>
    <source>
        <strain evidence="6 7">DSM 23284</strain>
    </source>
</reference>
<keyword evidence="2" id="KW-0813">Transport</keyword>
<evidence type="ECO:0000259" key="5">
    <source>
        <dbReference type="PROSITE" id="PS50893"/>
    </source>
</evidence>
<dbReference type="SUPFAM" id="SSF52540">
    <property type="entry name" value="P-loop containing nucleoside triphosphate hydrolases"/>
    <property type="match status" value="1"/>
</dbReference>
<dbReference type="GO" id="GO:0043190">
    <property type="term" value="C:ATP-binding cassette (ABC) transporter complex"/>
    <property type="evidence" value="ECO:0007669"/>
    <property type="project" value="TreeGrafter"/>
</dbReference>
<keyword evidence="4 6" id="KW-0067">ATP-binding</keyword>
<dbReference type="InterPro" id="IPR015856">
    <property type="entry name" value="ABC_transpr_CbiO/EcfA_su"/>
</dbReference>
<dbReference type="EMBL" id="JACEON010000029">
    <property type="protein sequence ID" value="MBA4613913.1"/>
    <property type="molecule type" value="Genomic_DNA"/>
</dbReference>
<dbReference type="PANTHER" id="PTHR43553:SF24">
    <property type="entry name" value="ENERGY-COUPLING FACTOR TRANSPORTER ATP-BINDING PROTEIN ECFA1"/>
    <property type="match status" value="1"/>
</dbReference>
<gene>
    <name evidence="6" type="ORF">H1W37_19825</name>
</gene>
<proteinExistence type="inferred from homology"/>
<dbReference type="Proteomes" id="UP000559404">
    <property type="component" value="Unassembled WGS sequence"/>
</dbReference>
<dbReference type="GO" id="GO:0005524">
    <property type="term" value="F:ATP binding"/>
    <property type="evidence" value="ECO:0007669"/>
    <property type="project" value="UniProtKB-KW"/>
</dbReference>
<comment type="similarity">
    <text evidence="1">Belongs to the ABC transporter superfamily.</text>
</comment>
<dbReference type="Pfam" id="PF00005">
    <property type="entry name" value="ABC_tran"/>
    <property type="match status" value="1"/>
</dbReference>
<dbReference type="CDD" id="cd03225">
    <property type="entry name" value="ABC_cobalt_CbiO_domain1"/>
    <property type="match status" value="1"/>
</dbReference>
<evidence type="ECO:0000313" key="7">
    <source>
        <dbReference type="Proteomes" id="UP000559404"/>
    </source>
</evidence>
<dbReference type="InterPro" id="IPR003439">
    <property type="entry name" value="ABC_transporter-like_ATP-bd"/>
</dbReference>
<dbReference type="InterPro" id="IPR003593">
    <property type="entry name" value="AAA+_ATPase"/>
</dbReference>
<dbReference type="PROSITE" id="PS50893">
    <property type="entry name" value="ABC_TRANSPORTER_2"/>
    <property type="match status" value="1"/>
</dbReference>
<organism evidence="6 7">
    <name type="scientific">Stappia taiwanensis</name>
    <dbReference type="NCBI Taxonomy" id="992267"/>
    <lineage>
        <taxon>Bacteria</taxon>
        <taxon>Pseudomonadati</taxon>
        <taxon>Pseudomonadota</taxon>
        <taxon>Alphaproteobacteria</taxon>
        <taxon>Hyphomicrobiales</taxon>
        <taxon>Stappiaceae</taxon>
        <taxon>Stappia</taxon>
    </lineage>
</organism>
<dbReference type="InterPro" id="IPR050095">
    <property type="entry name" value="ECF_ABC_transporter_ATP-bd"/>
</dbReference>
<reference evidence="6 7" key="2">
    <citation type="submission" date="2020-08" db="EMBL/GenBank/DDBJ databases">
        <title>Stappia taiwanensis sp. nov., isolated from a coastal thermal spring.</title>
        <authorList>
            <person name="Kampfer P."/>
        </authorList>
    </citation>
    <scope>NUCLEOTIDE SEQUENCE [LARGE SCALE GENOMIC DNA]</scope>
    <source>
        <strain evidence="6 7">DSM 23284</strain>
    </source>
</reference>
<dbReference type="InterPro" id="IPR027417">
    <property type="entry name" value="P-loop_NTPase"/>
</dbReference>
<dbReference type="PANTHER" id="PTHR43553">
    <property type="entry name" value="HEAVY METAL TRANSPORTER"/>
    <property type="match status" value="1"/>
</dbReference>
<keyword evidence="7" id="KW-1185">Reference proteome</keyword>